<keyword evidence="8" id="KW-1185">Reference proteome</keyword>
<evidence type="ECO:0000259" key="6">
    <source>
        <dbReference type="Pfam" id="PF04349"/>
    </source>
</evidence>
<name>A0A841K601_9HYPH</name>
<dbReference type="PANTHER" id="PTHR30504:SF2">
    <property type="entry name" value="GLUCANS BIOSYNTHESIS PROTEIN G"/>
    <property type="match status" value="1"/>
</dbReference>
<dbReference type="Proteomes" id="UP000588017">
    <property type="component" value="Unassembled WGS sequence"/>
</dbReference>
<evidence type="ECO:0000256" key="4">
    <source>
        <dbReference type="ARBA" id="ARBA00022729"/>
    </source>
</evidence>
<dbReference type="AlphaFoldDB" id="A0A841K601"/>
<comment type="caution">
    <text evidence="7">The sequence shown here is derived from an EMBL/GenBank/DDBJ whole genome shotgun (WGS) entry which is preliminary data.</text>
</comment>
<comment type="subcellular location">
    <subcellularLocation>
        <location evidence="1">Periplasm</location>
    </subcellularLocation>
</comment>
<dbReference type="InterPro" id="IPR013783">
    <property type="entry name" value="Ig-like_fold"/>
</dbReference>
<comment type="pathway">
    <text evidence="2">Glycan metabolism; osmoregulated periplasmic glucan (OPG) biosynthesis.</text>
</comment>
<dbReference type="Gene3D" id="2.60.40.10">
    <property type="entry name" value="Immunoglobulins"/>
    <property type="match status" value="1"/>
</dbReference>
<keyword evidence="5" id="KW-0574">Periplasm</keyword>
<evidence type="ECO:0000256" key="1">
    <source>
        <dbReference type="ARBA" id="ARBA00004418"/>
    </source>
</evidence>
<dbReference type="GO" id="GO:0003824">
    <property type="term" value="F:catalytic activity"/>
    <property type="evidence" value="ECO:0007669"/>
    <property type="project" value="InterPro"/>
</dbReference>
<comment type="similarity">
    <text evidence="3">Belongs to the OpgD/OpgG family.</text>
</comment>
<dbReference type="GO" id="GO:0030288">
    <property type="term" value="C:outer membrane-bounded periplasmic space"/>
    <property type="evidence" value="ECO:0007669"/>
    <property type="project" value="TreeGrafter"/>
</dbReference>
<dbReference type="SUPFAM" id="SSF81296">
    <property type="entry name" value="E set domains"/>
    <property type="match status" value="1"/>
</dbReference>
<dbReference type="InterPro" id="IPR006311">
    <property type="entry name" value="TAT_signal"/>
</dbReference>
<sequence length="525" mass="58642">MTIDRRIFLKLAATATAAASLPRAGVAQQVDPAIRGPQARPPFGYEDVIRRARDLSSLPYERPTSTVEDMLAKLDFDAYRDIRFRPDKALFAQSGSPFRMQLFHPGFLFRQPVTINVIREGVPTPVPFSAQMFDYGRTKLDKPLPVNTGFAGFRLHYPLNKPQVFDEAISFLGASYFRFLGRGQHYGLSARGLAINAGGDPEEFPVFREFWIETPAPDAERATIYALLDSPSITGAFQFHLYPAAQSVLDVTATLFPRTSIPKLGIAPLTSMFFSGENDRHSDSGYRPELHDSDGLLIHSGSGEWIWRPLRNPQRPSISAFVENNPRGFGLMQRDRQFSHYQDLDLHYQTRPSYWIEPHGNWGEGHVELVELPTGDETNDNIVASWIPRQTPERGQELTYGYRITALDRETEMHPGGKVLNTFVTLPKAHGSDEPVPAGARRYLVDFNGDDLPYYLSDPQLVQVDASVSAGQVTRAFVLPNPAIGGFRASIDIEAPEGQTGDVRAFLRAGGKALTETWIYPWSSQ</sequence>
<evidence type="ECO:0000256" key="2">
    <source>
        <dbReference type="ARBA" id="ARBA00005001"/>
    </source>
</evidence>
<dbReference type="SUPFAM" id="SSF74650">
    <property type="entry name" value="Galactose mutarotase-like"/>
    <property type="match status" value="1"/>
</dbReference>
<evidence type="ECO:0000256" key="3">
    <source>
        <dbReference type="ARBA" id="ARBA00009284"/>
    </source>
</evidence>
<accession>A0A841K601</accession>
<proteinExistence type="inferred from homology"/>
<evidence type="ECO:0000313" key="8">
    <source>
        <dbReference type="Proteomes" id="UP000588017"/>
    </source>
</evidence>
<evidence type="ECO:0000256" key="5">
    <source>
        <dbReference type="ARBA" id="ARBA00022764"/>
    </source>
</evidence>
<dbReference type="InterPro" id="IPR014756">
    <property type="entry name" value="Ig_E-set"/>
</dbReference>
<dbReference type="PIRSF" id="PIRSF006281">
    <property type="entry name" value="MdoG"/>
    <property type="match status" value="1"/>
</dbReference>
<dbReference type="GO" id="GO:0051274">
    <property type="term" value="P:beta-glucan biosynthetic process"/>
    <property type="evidence" value="ECO:0007669"/>
    <property type="project" value="TreeGrafter"/>
</dbReference>
<dbReference type="PROSITE" id="PS51318">
    <property type="entry name" value="TAT"/>
    <property type="match status" value="1"/>
</dbReference>
<organism evidence="7 8">
    <name type="scientific">Chelatococcus composti</name>
    <dbReference type="NCBI Taxonomy" id="1743235"/>
    <lineage>
        <taxon>Bacteria</taxon>
        <taxon>Pseudomonadati</taxon>
        <taxon>Pseudomonadota</taxon>
        <taxon>Alphaproteobacteria</taxon>
        <taxon>Hyphomicrobiales</taxon>
        <taxon>Chelatococcaceae</taxon>
        <taxon>Chelatococcus</taxon>
    </lineage>
</organism>
<dbReference type="GO" id="GO:0030246">
    <property type="term" value="F:carbohydrate binding"/>
    <property type="evidence" value="ECO:0007669"/>
    <property type="project" value="InterPro"/>
</dbReference>
<dbReference type="UniPathway" id="UPA00637"/>
<evidence type="ECO:0000313" key="7">
    <source>
        <dbReference type="EMBL" id="MBB6167725.1"/>
    </source>
</evidence>
<dbReference type="FunFam" id="2.70.98.10:FF:000001">
    <property type="entry name" value="Glucans biosynthesis protein G"/>
    <property type="match status" value="1"/>
</dbReference>
<dbReference type="Gene3D" id="2.70.98.10">
    <property type="match status" value="1"/>
</dbReference>
<gene>
    <name evidence="7" type="ORF">HNQ73_001348</name>
</gene>
<dbReference type="InterPro" id="IPR014438">
    <property type="entry name" value="Glucan_biosyn_MdoG/MdoD"/>
</dbReference>
<dbReference type="Pfam" id="PF04349">
    <property type="entry name" value="MdoG"/>
    <property type="match status" value="1"/>
</dbReference>
<protein>
    <submittedName>
        <fullName evidence="7">Glucans biosynthesis protein</fullName>
    </submittedName>
</protein>
<feature type="domain" description="Glucan biosynthesis periplasmic MdoG C-terminal" evidence="6">
    <location>
        <begin position="43"/>
        <end position="522"/>
    </location>
</feature>
<dbReference type="PANTHER" id="PTHR30504">
    <property type="entry name" value="GLUCANS BIOSYNTHESIS PROTEIN"/>
    <property type="match status" value="1"/>
</dbReference>
<dbReference type="InterPro" id="IPR014718">
    <property type="entry name" value="GH-type_carb-bd"/>
</dbReference>
<keyword evidence="4" id="KW-0732">Signal</keyword>
<reference evidence="7 8" key="1">
    <citation type="submission" date="2020-08" db="EMBL/GenBank/DDBJ databases">
        <title>Genomic Encyclopedia of Type Strains, Phase IV (KMG-IV): sequencing the most valuable type-strain genomes for metagenomic binning, comparative biology and taxonomic classification.</title>
        <authorList>
            <person name="Goeker M."/>
        </authorList>
    </citation>
    <scope>NUCLEOTIDE SEQUENCE [LARGE SCALE GENOMIC DNA]</scope>
    <source>
        <strain evidence="7 8">DSM 101465</strain>
    </source>
</reference>
<dbReference type="InterPro" id="IPR007444">
    <property type="entry name" value="Glucan_biosyn_MdoG_C"/>
</dbReference>
<dbReference type="EMBL" id="JACHEH010000003">
    <property type="protein sequence ID" value="MBB6167725.1"/>
    <property type="molecule type" value="Genomic_DNA"/>
</dbReference>
<dbReference type="RefSeq" id="WP_183333575.1">
    <property type="nucleotide sequence ID" value="NZ_BMHX01000003.1"/>
</dbReference>
<dbReference type="InterPro" id="IPR011013">
    <property type="entry name" value="Gal_mutarotase_sf_dom"/>
</dbReference>